<reference evidence="4" key="1">
    <citation type="submission" date="2018-11" db="EMBL/GenBank/DDBJ databases">
        <authorList>
            <person name="Alioto T."/>
            <person name="Alioto T."/>
        </authorList>
    </citation>
    <scope>NUCLEOTIDE SEQUENCE</scope>
</reference>
<sequence>MVWPIAKFFRQQAKLLIQESIKRIRKRRQSQLNADNYKESPIVQLINLLIEQFKRPVANSVSETAKRNPKFNSVFVGIAQRYNSMDSTLRSKLYGKPITVKPLSDAEADHLGTRLLGETLVYGISAGLLLYEYNRSSRNDQIKEEKRKFEIATLQRKIHDYGIMTEQQATDIKELRRQIVQLEDNSTSLASKLFSFLKSG</sequence>
<protein>
    <recommendedName>
        <fullName evidence="6">OPA3-like protein</fullName>
    </recommendedName>
</protein>
<feature type="coiled-coil region" evidence="3">
    <location>
        <begin position="165"/>
        <end position="192"/>
    </location>
</feature>
<organism evidence="4 5">
    <name type="scientific">Mytilus galloprovincialis</name>
    <name type="common">Mediterranean mussel</name>
    <dbReference type="NCBI Taxonomy" id="29158"/>
    <lineage>
        <taxon>Eukaryota</taxon>
        <taxon>Metazoa</taxon>
        <taxon>Spiralia</taxon>
        <taxon>Lophotrochozoa</taxon>
        <taxon>Mollusca</taxon>
        <taxon>Bivalvia</taxon>
        <taxon>Autobranchia</taxon>
        <taxon>Pteriomorphia</taxon>
        <taxon>Mytilida</taxon>
        <taxon>Mytiloidea</taxon>
        <taxon>Mytilidae</taxon>
        <taxon>Mytilinae</taxon>
        <taxon>Mytilus</taxon>
    </lineage>
</organism>
<dbReference type="Proteomes" id="UP000596742">
    <property type="component" value="Unassembled WGS sequence"/>
</dbReference>
<evidence type="ECO:0000256" key="3">
    <source>
        <dbReference type="SAM" id="Coils"/>
    </source>
</evidence>
<dbReference type="InterPro" id="IPR010754">
    <property type="entry name" value="OPA3-like"/>
</dbReference>
<dbReference type="OrthoDB" id="2129069at2759"/>
<evidence type="ECO:0000313" key="4">
    <source>
        <dbReference type="EMBL" id="VDH93159.1"/>
    </source>
</evidence>
<dbReference type="GO" id="GO:0005739">
    <property type="term" value="C:mitochondrion"/>
    <property type="evidence" value="ECO:0007669"/>
    <property type="project" value="TreeGrafter"/>
</dbReference>
<evidence type="ECO:0000256" key="2">
    <source>
        <dbReference type="ARBA" id="ARBA00023054"/>
    </source>
</evidence>
<dbReference type="AlphaFoldDB" id="A0A8B6BPE7"/>
<proteinExistence type="inferred from homology"/>
<dbReference type="PANTHER" id="PTHR12499">
    <property type="entry name" value="OPTIC ATROPHY 3 PROTEIN OPA3"/>
    <property type="match status" value="1"/>
</dbReference>
<evidence type="ECO:0000313" key="5">
    <source>
        <dbReference type="Proteomes" id="UP000596742"/>
    </source>
</evidence>
<keyword evidence="5" id="KW-1185">Reference proteome</keyword>
<dbReference type="GO" id="GO:0019216">
    <property type="term" value="P:regulation of lipid metabolic process"/>
    <property type="evidence" value="ECO:0007669"/>
    <property type="project" value="TreeGrafter"/>
</dbReference>
<accession>A0A8B6BPE7</accession>
<evidence type="ECO:0000256" key="1">
    <source>
        <dbReference type="ARBA" id="ARBA00007584"/>
    </source>
</evidence>
<comment type="similarity">
    <text evidence="1">Belongs to the OPA3 family.</text>
</comment>
<dbReference type="Pfam" id="PF07047">
    <property type="entry name" value="OPA3"/>
    <property type="match status" value="1"/>
</dbReference>
<evidence type="ECO:0008006" key="6">
    <source>
        <dbReference type="Google" id="ProtNLM"/>
    </source>
</evidence>
<name>A0A8B6BPE7_MYTGA</name>
<dbReference type="PANTHER" id="PTHR12499:SF0">
    <property type="entry name" value="OPTIC ATROPHY 3 PROTEIN"/>
    <property type="match status" value="1"/>
</dbReference>
<keyword evidence="2 3" id="KW-0175">Coiled coil</keyword>
<comment type="caution">
    <text evidence="4">The sequence shown here is derived from an EMBL/GenBank/DDBJ whole genome shotgun (WGS) entry which is preliminary data.</text>
</comment>
<gene>
    <name evidence="4" type="ORF">MGAL_10B026454</name>
</gene>
<dbReference type="EMBL" id="UYJE01000425">
    <property type="protein sequence ID" value="VDH93159.1"/>
    <property type="molecule type" value="Genomic_DNA"/>
</dbReference>